<gene>
    <name evidence="5" type="ORF">P3X46_006753</name>
</gene>
<keyword evidence="6" id="KW-1185">Reference proteome</keyword>
<evidence type="ECO:0000256" key="4">
    <source>
        <dbReference type="SAM" id="MobiDB-lite"/>
    </source>
</evidence>
<dbReference type="PANTHER" id="PTHR33388">
    <property type="entry name" value="OS01G0212500 PROTEIN"/>
    <property type="match status" value="1"/>
</dbReference>
<evidence type="ECO:0000313" key="5">
    <source>
        <dbReference type="EMBL" id="KAJ9182800.1"/>
    </source>
</evidence>
<name>A0ABQ9MV43_HEVBR</name>
<protein>
    <submittedName>
        <fullName evidence="5">Uncharacterized protein</fullName>
    </submittedName>
</protein>
<evidence type="ECO:0000256" key="2">
    <source>
        <dbReference type="ARBA" id="ARBA00023015"/>
    </source>
</evidence>
<dbReference type="Pfam" id="PF08744">
    <property type="entry name" value="NOZZLE"/>
    <property type="match status" value="1"/>
</dbReference>
<evidence type="ECO:0000256" key="3">
    <source>
        <dbReference type="ARBA" id="ARBA00023163"/>
    </source>
</evidence>
<feature type="region of interest" description="Disordered" evidence="4">
    <location>
        <begin position="1"/>
        <end position="56"/>
    </location>
</feature>
<organism evidence="5 6">
    <name type="scientific">Hevea brasiliensis</name>
    <name type="common">Para rubber tree</name>
    <name type="synonym">Siphonia brasiliensis</name>
    <dbReference type="NCBI Taxonomy" id="3981"/>
    <lineage>
        <taxon>Eukaryota</taxon>
        <taxon>Viridiplantae</taxon>
        <taxon>Streptophyta</taxon>
        <taxon>Embryophyta</taxon>
        <taxon>Tracheophyta</taxon>
        <taxon>Spermatophyta</taxon>
        <taxon>Magnoliopsida</taxon>
        <taxon>eudicotyledons</taxon>
        <taxon>Gunneridae</taxon>
        <taxon>Pentapetalae</taxon>
        <taxon>rosids</taxon>
        <taxon>fabids</taxon>
        <taxon>Malpighiales</taxon>
        <taxon>Euphorbiaceae</taxon>
        <taxon>Crotonoideae</taxon>
        <taxon>Micrandreae</taxon>
        <taxon>Hevea</taxon>
    </lineage>
</organism>
<comment type="caution">
    <text evidence="5">The sequence shown here is derived from an EMBL/GenBank/DDBJ whole genome shotgun (WGS) entry which is preliminary data.</text>
</comment>
<dbReference type="InterPro" id="IPR040356">
    <property type="entry name" value="SPEAR"/>
</dbReference>
<dbReference type="PANTHER" id="PTHR33388:SF2">
    <property type="entry name" value="PROTEIN SPOROCYTELESS"/>
    <property type="match status" value="1"/>
</dbReference>
<accession>A0ABQ9MV43</accession>
<proteinExistence type="predicted"/>
<evidence type="ECO:0000256" key="1">
    <source>
        <dbReference type="ARBA" id="ARBA00022491"/>
    </source>
</evidence>
<keyword evidence="3" id="KW-0804">Transcription</keyword>
<reference evidence="5" key="1">
    <citation type="journal article" date="2023" name="Plant Biotechnol. J.">
        <title>Chromosome-level wild Hevea brasiliensis genome provides new tools for genomic-assisted breeding and valuable loci to elevate rubber yield.</title>
        <authorList>
            <person name="Cheng H."/>
            <person name="Song X."/>
            <person name="Hu Y."/>
            <person name="Wu T."/>
            <person name="Yang Q."/>
            <person name="An Z."/>
            <person name="Feng S."/>
            <person name="Deng Z."/>
            <person name="Wu W."/>
            <person name="Zeng X."/>
            <person name="Tu M."/>
            <person name="Wang X."/>
            <person name="Huang H."/>
        </authorList>
    </citation>
    <scope>NUCLEOTIDE SEQUENCE</scope>
    <source>
        <strain evidence="5">MT/VB/25A 57/8</strain>
    </source>
</reference>
<keyword evidence="2" id="KW-0805">Transcription regulation</keyword>
<keyword evidence="1" id="KW-0678">Repressor</keyword>
<dbReference type="EMBL" id="JARPOI010000004">
    <property type="protein sequence ID" value="KAJ9182800.1"/>
    <property type="molecule type" value="Genomic_DNA"/>
</dbReference>
<dbReference type="Proteomes" id="UP001174677">
    <property type="component" value="Chromosome 4"/>
</dbReference>
<evidence type="ECO:0000313" key="6">
    <source>
        <dbReference type="Proteomes" id="UP001174677"/>
    </source>
</evidence>
<sequence>MAAPLPFFLMEQTQGPSKIHIESGSSKTEPTRNRGSKPSKGPPARKKQPQRGMGVAQLERLRCQEMKKTTGTNQLESCNLQPANSLLPDLINSVPIQYGSVSYGVPMFSGGRFLAFDQGLLVKRIENGGIAELNGSPGLGQFLVNPYVFGAPDMRVRVGTTAAVFETSKELSSMPKMMQHYEHTPSDVCVKKKRFNGENIGYHNGRREKFAEISAINGSDFLGLNLENQIDLNDQMGGFSARAARSAFDANHNLSEGVELVAIHRKGNTTGGTVFMEYEFFPGEKSGKSSTCSKEMEFPAEASVAVVEGGEASCVTTSDYSGSSSASNAASNSVDLSLKLSC</sequence>
<dbReference type="InterPro" id="IPR014855">
    <property type="entry name" value="NOZZLE"/>
</dbReference>